<dbReference type="EMBL" id="CAXDID020000100">
    <property type="protein sequence ID" value="CAL6025738.1"/>
    <property type="molecule type" value="Genomic_DNA"/>
</dbReference>
<comment type="catalytic activity">
    <reaction evidence="7">
        <text>L-cysteinyl-[protein] + hexadecanoyl-CoA = S-hexadecanoyl-L-cysteinyl-[protein] + CoA</text>
        <dbReference type="Rhea" id="RHEA:36683"/>
        <dbReference type="Rhea" id="RHEA-COMP:10131"/>
        <dbReference type="Rhea" id="RHEA-COMP:11032"/>
        <dbReference type="ChEBI" id="CHEBI:29950"/>
        <dbReference type="ChEBI" id="CHEBI:57287"/>
        <dbReference type="ChEBI" id="CHEBI:57379"/>
        <dbReference type="ChEBI" id="CHEBI:74151"/>
        <dbReference type="EC" id="2.3.1.225"/>
    </reaction>
</comment>
<keyword evidence="2 7" id="KW-0808">Transferase</keyword>
<comment type="subcellular location">
    <subcellularLocation>
        <location evidence="1">Membrane</location>
        <topology evidence="1">Multi-pass membrane protein</topology>
    </subcellularLocation>
</comment>
<dbReference type="GO" id="GO:0016020">
    <property type="term" value="C:membrane"/>
    <property type="evidence" value="ECO:0007669"/>
    <property type="project" value="UniProtKB-SubCell"/>
</dbReference>
<accession>A0AA86N949</accession>
<protein>
    <recommendedName>
        <fullName evidence="7">Palmitoyltransferase</fullName>
        <ecNumber evidence="7">2.3.1.225</ecNumber>
    </recommendedName>
</protein>
<evidence type="ECO:0000256" key="1">
    <source>
        <dbReference type="ARBA" id="ARBA00004141"/>
    </source>
</evidence>
<reference evidence="10 11" key="2">
    <citation type="submission" date="2024-07" db="EMBL/GenBank/DDBJ databases">
        <authorList>
            <person name="Akdeniz Z."/>
        </authorList>
    </citation>
    <scope>NUCLEOTIDE SEQUENCE [LARGE SCALE GENOMIC DNA]</scope>
</reference>
<feature type="domain" description="Palmitoyltransferase DHHC" evidence="8">
    <location>
        <begin position="126"/>
        <end position="266"/>
    </location>
</feature>
<evidence type="ECO:0000256" key="3">
    <source>
        <dbReference type="ARBA" id="ARBA00022692"/>
    </source>
</evidence>
<dbReference type="Proteomes" id="UP001642409">
    <property type="component" value="Unassembled WGS sequence"/>
</dbReference>
<keyword evidence="6 7" id="KW-0012">Acyltransferase</keyword>
<keyword evidence="4 7" id="KW-1133">Transmembrane helix</keyword>
<reference evidence="9" key="1">
    <citation type="submission" date="2023-06" db="EMBL/GenBank/DDBJ databases">
        <authorList>
            <person name="Kurt Z."/>
        </authorList>
    </citation>
    <scope>NUCLEOTIDE SEQUENCE</scope>
</reference>
<keyword evidence="5 7" id="KW-0472">Membrane</keyword>
<dbReference type="AlphaFoldDB" id="A0AA86N949"/>
<evidence type="ECO:0000256" key="7">
    <source>
        <dbReference type="RuleBase" id="RU079119"/>
    </source>
</evidence>
<dbReference type="InterPro" id="IPR001594">
    <property type="entry name" value="Palmitoyltrfase_DHHC"/>
</dbReference>
<sequence>MFFSLSMCTICQSSPPTSVKRRTFDFLLKFLPKTLRTQLIAFLINYQQGKSFAFLIFVVGICTGSFMIVQQYMLGESKFVIPSISSKKNIVVKANVGFSSKIMYILYFWQPISYMIAFLAKSHTKKEFESDTILNLPKRQKQCKACSHTVTKFDHHCIWISNCVAGGNQIQFIFFLLSTIIINSTHGVLCARFLIKAYSAPLVGYGSVQKAFGLKKGLKILFNSFTPVFAQVFMFAIISLALVPFCIGQILNVLQNKTTFERLKNQRLCLEILEGKKVLVDYKEIKDSKDAIDGTMIEKVAAAKWLQKRNIYDQCKAKNIKEALEMAFTRK</sequence>
<dbReference type="Pfam" id="PF01529">
    <property type="entry name" value="DHHC"/>
    <property type="match status" value="1"/>
</dbReference>
<dbReference type="GO" id="GO:0005794">
    <property type="term" value="C:Golgi apparatus"/>
    <property type="evidence" value="ECO:0007669"/>
    <property type="project" value="TreeGrafter"/>
</dbReference>
<feature type="transmembrane region" description="Helical" evidence="7">
    <location>
        <begin position="172"/>
        <end position="195"/>
    </location>
</feature>
<proteinExistence type="inferred from homology"/>
<name>A0AA86N949_9EUKA</name>
<evidence type="ECO:0000256" key="6">
    <source>
        <dbReference type="ARBA" id="ARBA00023315"/>
    </source>
</evidence>
<dbReference type="PROSITE" id="PS50216">
    <property type="entry name" value="DHHC"/>
    <property type="match status" value="1"/>
</dbReference>
<comment type="domain">
    <text evidence="7">The DHHC domain is required for palmitoyltransferase activity.</text>
</comment>
<organism evidence="9">
    <name type="scientific">Hexamita inflata</name>
    <dbReference type="NCBI Taxonomy" id="28002"/>
    <lineage>
        <taxon>Eukaryota</taxon>
        <taxon>Metamonada</taxon>
        <taxon>Diplomonadida</taxon>
        <taxon>Hexamitidae</taxon>
        <taxon>Hexamitinae</taxon>
        <taxon>Hexamita</taxon>
    </lineage>
</organism>
<evidence type="ECO:0000313" key="9">
    <source>
        <dbReference type="EMBL" id="CAI9914971.1"/>
    </source>
</evidence>
<evidence type="ECO:0000256" key="2">
    <source>
        <dbReference type="ARBA" id="ARBA00022679"/>
    </source>
</evidence>
<comment type="caution">
    <text evidence="9">The sequence shown here is derived from an EMBL/GenBank/DDBJ whole genome shotgun (WGS) entry which is preliminary data.</text>
</comment>
<evidence type="ECO:0000256" key="4">
    <source>
        <dbReference type="ARBA" id="ARBA00022989"/>
    </source>
</evidence>
<gene>
    <name evidence="9" type="ORF">HINF_LOCUS2616</name>
    <name evidence="10" type="ORF">HINF_LOCUS30508</name>
</gene>
<dbReference type="EC" id="2.3.1.225" evidence="7"/>
<feature type="transmembrane region" description="Helical" evidence="7">
    <location>
        <begin position="52"/>
        <end position="73"/>
    </location>
</feature>
<feature type="transmembrane region" description="Helical" evidence="7">
    <location>
        <begin position="102"/>
        <end position="120"/>
    </location>
</feature>
<dbReference type="GO" id="GO:0006612">
    <property type="term" value="P:protein targeting to membrane"/>
    <property type="evidence" value="ECO:0007669"/>
    <property type="project" value="TreeGrafter"/>
</dbReference>
<dbReference type="InterPro" id="IPR039859">
    <property type="entry name" value="PFA4/ZDH16/20/ERF2-like"/>
</dbReference>
<evidence type="ECO:0000259" key="8">
    <source>
        <dbReference type="Pfam" id="PF01529"/>
    </source>
</evidence>
<evidence type="ECO:0000256" key="5">
    <source>
        <dbReference type="ARBA" id="ARBA00023136"/>
    </source>
</evidence>
<dbReference type="GO" id="GO:0019706">
    <property type="term" value="F:protein-cysteine S-palmitoyltransferase activity"/>
    <property type="evidence" value="ECO:0007669"/>
    <property type="project" value="UniProtKB-EC"/>
</dbReference>
<comment type="similarity">
    <text evidence="7">Belongs to the DHHC palmitoyltransferase family.</text>
</comment>
<dbReference type="PANTHER" id="PTHR22883">
    <property type="entry name" value="ZINC FINGER DHHC DOMAIN CONTAINING PROTEIN"/>
    <property type="match status" value="1"/>
</dbReference>
<dbReference type="EMBL" id="CATOUU010000062">
    <property type="protein sequence ID" value="CAI9914971.1"/>
    <property type="molecule type" value="Genomic_DNA"/>
</dbReference>
<evidence type="ECO:0000313" key="10">
    <source>
        <dbReference type="EMBL" id="CAL6025738.1"/>
    </source>
</evidence>
<keyword evidence="3 7" id="KW-0812">Transmembrane</keyword>
<keyword evidence="11" id="KW-1185">Reference proteome</keyword>
<feature type="transmembrane region" description="Helical" evidence="7">
    <location>
        <begin position="228"/>
        <end position="254"/>
    </location>
</feature>
<dbReference type="GO" id="GO:0005783">
    <property type="term" value="C:endoplasmic reticulum"/>
    <property type="evidence" value="ECO:0007669"/>
    <property type="project" value="TreeGrafter"/>
</dbReference>
<evidence type="ECO:0000313" key="11">
    <source>
        <dbReference type="Proteomes" id="UP001642409"/>
    </source>
</evidence>